<dbReference type="RefSeq" id="WP_062288610.1">
    <property type="nucleotide sequence ID" value="NZ_CP013200.1"/>
</dbReference>
<dbReference type="EMBL" id="CP013200">
    <property type="protein sequence ID" value="ALO66906.1"/>
    <property type="molecule type" value="Genomic_DNA"/>
</dbReference>
<keyword evidence="1" id="KW-0472">Membrane</keyword>
<name>A0A0S2LZB1_9MICC</name>
<reference evidence="3" key="1">
    <citation type="submission" date="2015-11" db="EMBL/GenBank/DDBJ databases">
        <authorList>
            <person name="Kumar R."/>
            <person name="Singh D."/>
            <person name="Swarnkar M.K."/>
            <person name="Singh A.K."/>
            <person name="Kumar S."/>
        </authorList>
    </citation>
    <scope>NUCLEOTIDE SEQUENCE [LARGE SCALE GENOMIC DNA]</scope>
    <source>
        <strain evidence="3">ERGS4:06</strain>
    </source>
</reference>
<keyword evidence="1" id="KW-1133">Transmembrane helix</keyword>
<reference evidence="2 3" key="2">
    <citation type="journal article" date="2016" name="J. Biotechnol.">
        <title>Complete genome sequence of Arthrobacter alpinus ERGS4:06, a yellow pigmented bacterium tolerant to cold and radiations isolated from Sikkim Himalaya.</title>
        <authorList>
            <person name="Kumar R."/>
            <person name="Singh D."/>
            <person name="Swarnkar M.K."/>
            <person name="Singh A.K."/>
            <person name="Kumar S."/>
        </authorList>
    </citation>
    <scope>NUCLEOTIDE SEQUENCE [LARGE SCALE GENOMIC DNA]</scope>
    <source>
        <strain evidence="2 3">ERGS4:06</strain>
    </source>
</reference>
<proteinExistence type="predicted"/>
<dbReference type="Proteomes" id="UP000059574">
    <property type="component" value="Chromosome"/>
</dbReference>
<evidence type="ECO:0000313" key="2">
    <source>
        <dbReference type="EMBL" id="ALO66906.1"/>
    </source>
</evidence>
<accession>A0A0S2LZB1</accession>
<organism evidence="2 3">
    <name type="scientific">Arthrobacter alpinus</name>
    <dbReference type="NCBI Taxonomy" id="656366"/>
    <lineage>
        <taxon>Bacteria</taxon>
        <taxon>Bacillati</taxon>
        <taxon>Actinomycetota</taxon>
        <taxon>Actinomycetes</taxon>
        <taxon>Micrococcales</taxon>
        <taxon>Micrococcaceae</taxon>
        <taxon>Arthrobacter</taxon>
    </lineage>
</organism>
<gene>
    <name evidence="2" type="ORF">AS189_10830</name>
</gene>
<dbReference type="OrthoDB" id="4950741at2"/>
<dbReference type="AlphaFoldDB" id="A0A0S2LZB1"/>
<evidence type="ECO:0000313" key="3">
    <source>
        <dbReference type="Proteomes" id="UP000059574"/>
    </source>
</evidence>
<keyword evidence="1" id="KW-0812">Transmembrane</keyword>
<feature type="transmembrane region" description="Helical" evidence="1">
    <location>
        <begin position="48"/>
        <end position="69"/>
    </location>
</feature>
<evidence type="ECO:0000256" key="1">
    <source>
        <dbReference type="SAM" id="Phobius"/>
    </source>
</evidence>
<protein>
    <submittedName>
        <fullName evidence="2">Uncharacterized protein</fullName>
    </submittedName>
</protein>
<feature type="transmembrane region" description="Helical" evidence="1">
    <location>
        <begin position="6"/>
        <end position="27"/>
    </location>
</feature>
<sequence length="84" mass="8957">MIDWFAFVTVGLTTLIGAVFVVTMYSLGVRFTAVSGDDAGRINHVARWGSYICFGFCVLAVVTAIILIVPPLNKAAGAVLSMIF</sequence>